<feature type="domain" description="DUF4424" evidence="2">
    <location>
        <begin position="20"/>
        <end position="310"/>
    </location>
</feature>
<accession>A0ABT5K8C5</accession>
<evidence type="ECO:0000313" key="3">
    <source>
        <dbReference type="EMBL" id="MDC8760720.1"/>
    </source>
</evidence>
<evidence type="ECO:0000259" key="2">
    <source>
        <dbReference type="Pfam" id="PF14415"/>
    </source>
</evidence>
<dbReference type="Proteomes" id="UP001221208">
    <property type="component" value="Unassembled WGS sequence"/>
</dbReference>
<name>A0ABT5K8C5_9BURK</name>
<feature type="chain" id="PRO_5045957988" evidence="1">
    <location>
        <begin position="21"/>
        <end position="330"/>
    </location>
</feature>
<proteinExistence type="predicted"/>
<dbReference type="RefSeq" id="WP_273674681.1">
    <property type="nucleotide sequence ID" value="NZ_JAQQXR010000017.1"/>
</dbReference>
<dbReference type="EMBL" id="JAQQXR010000017">
    <property type="protein sequence ID" value="MDC8760720.1"/>
    <property type="molecule type" value="Genomic_DNA"/>
</dbReference>
<dbReference type="InterPro" id="IPR025538">
    <property type="entry name" value="DUF4424"/>
</dbReference>
<gene>
    <name evidence="3" type="ORF">OIK44_24345</name>
</gene>
<evidence type="ECO:0000313" key="4">
    <source>
        <dbReference type="Proteomes" id="UP001221208"/>
    </source>
</evidence>
<comment type="caution">
    <text evidence="3">The sequence shown here is derived from an EMBL/GenBank/DDBJ whole genome shotgun (WGS) entry which is preliminary data.</text>
</comment>
<reference evidence="3 4" key="1">
    <citation type="submission" date="2022-10" db="EMBL/GenBank/DDBJ databases">
        <title>Janthinobacterium sp. hw3 Genome sequencing.</title>
        <authorList>
            <person name="Park S."/>
        </authorList>
    </citation>
    <scope>NUCLEOTIDE SEQUENCE [LARGE SCALE GENOMIC DNA]</scope>
    <source>
        <strain evidence="4">hw3</strain>
    </source>
</reference>
<dbReference type="Pfam" id="PF14415">
    <property type="entry name" value="DUF4424"/>
    <property type="match status" value="1"/>
</dbReference>
<organism evidence="3 4">
    <name type="scientific">Janthinobacterium fluminis</name>
    <dbReference type="NCBI Taxonomy" id="2987524"/>
    <lineage>
        <taxon>Bacteria</taxon>
        <taxon>Pseudomonadati</taxon>
        <taxon>Pseudomonadota</taxon>
        <taxon>Betaproteobacteria</taxon>
        <taxon>Burkholderiales</taxon>
        <taxon>Oxalobacteraceae</taxon>
        <taxon>Janthinobacterium</taxon>
    </lineage>
</organism>
<sequence length="330" mass="36092">MNKQALALLLALGAPAIGSANDGIVAQIAGGIVFGKTAAVAMKREVLNVSYDKVSVDYDFLNESDVDVVETISFPLPEYTAKYQESPTYYGQPGDFSILVDGKAAGFRTVLAARQNGRDVGDVLRRIGLTDAQIAYYPAFSPFDQPVAPLTARQEKALIENGLMAKLTDEESWVPNWSVQIHYVWKQKFPAKKMVHVYHQYRPFVQAGTAVSVSSEAFPATHCADAAFYKAWRRIGAENGDGQVAANQVAYILKTGNTWKNGIEDFTLNLVKRNPAELISLCFPGTFRKINPTTLQVRLKHFKPAQDLNVYFGNIGETGVGNGVQPALSP</sequence>
<keyword evidence="4" id="KW-1185">Reference proteome</keyword>
<evidence type="ECO:0000256" key="1">
    <source>
        <dbReference type="SAM" id="SignalP"/>
    </source>
</evidence>
<feature type="signal peptide" evidence="1">
    <location>
        <begin position="1"/>
        <end position="20"/>
    </location>
</feature>
<dbReference type="Gene3D" id="2.60.40.3680">
    <property type="match status" value="1"/>
</dbReference>
<keyword evidence="1" id="KW-0732">Signal</keyword>
<protein>
    <submittedName>
        <fullName evidence="3">DUF4424 family protein</fullName>
    </submittedName>
</protein>